<dbReference type="PATRIC" id="fig|1291052.5.peg.2091"/>
<dbReference type="SUPFAM" id="SSF46689">
    <property type="entry name" value="Homeodomain-like"/>
    <property type="match status" value="1"/>
</dbReference>
<protein>
    <submittedName>
        <fullName evidence="4">Transcriptional regulator</fullName>
    </submittedName>
</protein>
<dbReference type="Proteomes" id="UP000051679">
    <property type="component" value="Unassembled WGS sequence"/>
</dbReference>
<dbReference type="GO" id="GO:0003677">
    <property type="term" value="F:DNA binding"/>
    <property type="evidence" value="ECO:0007669"/>
    <property type="project" value="UniProtKB-UniRule"/>
</dbReference>
<dbReference type="InterPro" id="IPR009057">
    <property type="entry name" value="Homeodomain-like_sf"/>
</dbReference>
<proteinExistence type="predicted"/>
<reference evidence="4 5" key="1">
    <citation type="journal article" date="2015" name="Genome Announc.">
        <title>Expanding the biotechnology potential of lactobacilli through comparative genomics of 213 strains and associated genera.</title>
        <authorList>
            <person name="Sun Z."/>
            <person name="Harris H.M."/>
            <person name="McCann A."/>
            <person name="Guo C."/>
            <person name="Argimon S."/>
            <person name="Zhang W."/>
            <person name="Yang X."/>
            <person name="Jeffery I.B."/>
            <person name="Cooney J.C."/>
            <person name="Kagawa T.F."/>
            <person name="Liu W."/>
            <person name="Song Y."/>
            <person name="Salvetti E."/>
            <person name="Wrobel A."/>
            <person name="Rasinkangas P."/>
            <person name="Parkhill J."/>
            <person name="Rea M.C."/>
            <person name="O'Sullivan O."/>
            <person name="Ritari J."/>
            <person name="Douillard F.P."/>
            <person name="Paul Ross R."/>
            <person name="Yang R."/>
            <person name="Briner A.E."/>
            <person name="Felis G.E."/>
            <person name="de Vos W.M."/>
            <person name="Barrangou R."/>
            <person name="Klaenhammer T.R."/>
            <person name="Caufield P.W."/>
            <person name="Cui Y."/>
            <person name="Zhang H."/>
            <person name="O'Toole P.W."/>
        </authorList>
    </citation>
    <scope>NUCLEOTIDE SEQUENCE [LARGE SCALE GENOMIC DNA]</scope>
    <source>
        <strain evidence="4 5">DSM 20505</strain>
    </source>
</reference>
<dbReference type="InterPro" id="IPR036271">
    <property type="entry name" value="Tet_transcr_reg_TetR-rel_C_sf"/>
</dbReference>
<feature type="domain" description="HTH tetR-type" evidence="3">
    <location>
        <begin position="6"/>
        <end position="66"/>
    </location>
</feature>
<dbReference type="RefSeq" id="WP_054676506.1">
    <property type="nucleotide sequence ID" value="NZ_AYYO01000003.1"/>
</dbReference>
<keyword evidence="1 2" id="KW-0238">DNA-binding</keyword>
<dbReference type="PROSITE" id="PS50977">
    <property type="entry name" value="HTH_TETR_2"/>
    <property type="match status" value="1"/>
</dbReference>
<dbReference type="EMBL" id="AYYO01000003">
    <property type="protein sequence ID" value="KRM56550.1"/>
    <property type="molecule type" value="Genomic_DNA"/>
</dbReference>
<evidence type="ECO:0000256" key="2">
    <source>
        <dbReference type="PROSITE-ProRule" id="PRU00335"/>
    </source>
</evidence>
<sequence length="200" mass="22298">MARHKSITRDQILAAAYKLVVAEGFSKFTARNIAAQIGCSTQPIYLEFDNMAELRTAIMDQIKQELTEKFDKVYTHDPIIDMALTYIDFALENHNLYTAVFVEDHFGVDDMRQFAIAAALKRFEAREEAKSLSDTQKNNIITGLWIVATGIADLMTSGFVSMSHAQMIDILQTVINVFIENGSLSGHAGEDIIAMAARTK</sequence>
<keyword evidence="5" id="KW-1185">Reference proteome</keyword>
<dbReference type="InterPro" id="IPR001647">
    <property type="entry name" value="HTH_TetR"/>
</dbReference>
<evidence type="ECO:0000256" key="1">
    <source>
        <dbReference type="ARBA" id="ARBA00023125"/>
    </source>
</evidence>
<dbReference type="STRING" id="1291052.FC18_GL002030"/>
<gene>
    <name evidence="4" type="ORF">FC18_GL002030</name>
</gene>
<feature type="DNA-binding region" description="H-T-H motif" evidence="2">
    <location>
        <begin position="29"/>
        <end position="48"/>
    </location>
</feature>
<dbReference type="AlphaFoldDB" id="A0A0R1ZXK7"/>
<dbReference type="OrthoDB" id="66596at2"/>
<dbReference type="Pfam" id="PF00440">
    <property type="entry name" value="TetR_N"/>
    <property type="match status" value="1"/>
</dbReference>
<organism evidence="4 5">
    <name type="scientific">Lacticaseibacillus sharpeae JCM 1186 = DSM 20505</name>
    <dbReference type="NCBI Taxonomy" id="1291052"/>
    <lineage>
        <taxon>Bacteria</taxon>
        <taxon>Bacillati</taxon>
        <taxon>Bacillota</taxon>
        <taxon>Bacilli</taxon>
        <taxon>Lactobacillales</taxon>
        <taxon>Lactobacillaceae</taxon>
        <taxon>Lacticaseibacillus</taxon>
    </lineage>
</organism>
<accession>A0A0R1ZXK7</accession>
<evidence type="ECO:0000313" key="4">
    <source>
        <dbReference type="EMBL" id="KRM56550.1"/>
    </source>
</evidence>
<dbReference type="SUPFAM" id="SSF48498">
    <property type="entry name" value="Tetracyclin repressor-like, C-terminal domain"/>
    <property type="match status" value="1"/>
</dbReference>
<evidence type="ECO:0000313" key="5">
    <source>
        <dbReference type="Proteomes" id="UP000051679"/>
    </source>
</evidence>
<comment type="caution">
    <text evidence="4">The sequence shown here is derived from an EMBL/GenBank/DDBJ whole genome shotgun (WGS) entry which is preliminary data.</text>
</comment>
<dbReference type="Gene3D" id="1.10.357.10">
    <property type="entry name" value="Tetracycline Repressor, domain 2"/>
    <property type="match status" value="1"/>
</dbReference>
<name>A0A0R1ZXK7_9LACO</name>
<evidence type="ECO:0000259" key="3">
    <source>
        <dbReference type="PROSITE" id="PS50977"/>
    </source>
</evidence>